<gene>
    <name evidence="2" type="ORF">B0H17DRAFT_1050463</name>
</gene>
<evidence type="ECO:0008006" key="4">
    <source>
        <dbReference type="Google" id="ProtNLM"/>
    </source>
</evidence>
<evidence type="ECO:0000256" key="1">
    <source>
        <dbReference type="SAM" id="SignalP"/>
    </source>
</evidence>
<protein>
    <recommendedName>
        <fullName evidence="4">Secreted protein</fullName>
    </recommendedName>
</protein>
<accession>A0AAD7DT40</accession>
<keyword evidence="3" id="KW-1185">Reference proteome</keyword>
<reference evidence="2" key="1">
    <citation type="submission" date="2023-03" db="EMBL/GenBank/DDBJ databases">
        <title>Massive genome expansion in bonnet fungi (Mycena s.s.) driven by repeated elements and novel gene families across ecological guilds.</title>
        <authorList>
            <consortium name="Lawrence Berkeley National Laboratory"/>
            <person name="Harder C.B."/>
            <person name="Miyauchi S."/>
            <person name="Viragh M."/>
            <person name="Kuo A."/>
            <person name="Thoen E."/>
            <person name="Andreopoulos B."/>
            <person name="Lu D."/>
            <person name="Skrede I."/>
            <person name="Drula E."/>
            <person name="Henrissat B."/>
            <person name="Morin E."/>
            <person name="Kohler A."/>
            <person name="Barry K."/>
            <person name="LaButti K."/>
            <person name="Morin E."/>
            <person name="Salamov A."/>
            <person name="Lipzen A."/>
            <person name="Mereny Z."/>
            <person name="Hegedus B."/>
            <person name="Baldrian P."/>
            <person name="Stursova M."/>
            <person name="Weitz H."/>
            <person name="Taylor A."/>
            <person name="Grigoriev I.V."/>
            <person name="Nagy L.G."/>
            <person name="Martin F."/>
            <person name="Kauserud H."/>
        </authorList>
    </citation>
    <scope>NUCLEOTIDE SEQUENCE</scope>
    <source>
        <strain evidence="2">CBHHK067</strain>
    </source>
</reference>
<evidence type="ECO:0000313" key="3">
    <source>
        <dbReference type="Proteomes" id="UP001221757"/>
    </source>
</evidence>
<evidence type="ECO:0000313" key="2">
    <source>
        <dbReference type="EMBL" id="KAJ7698703.1"/>
    </source>
</evidence>
<sequence length="106" mass="11584">MQARSITWCLFQLLLRLRTRSCPCPSANTSIHFGHEPPINVNQEGTYHTLSSVTTGPRRRGKATFSDSAGSTNLALPLASRRCDSSIAVLAPSQIVAQQFLWSAAR</sequence>
<organism evidence="2 3">
    <name type="scientific">Mycena rosella</name>
    <name type="common">Pink bonnet</name>
    <name type="synonym">Agaricus rosellus</name>
    <dbReference type="NCBI Taxonomy" id="1033263"/>
    <lineage>
        <taxon>Eukaryota</taxon>
        <taxon>Fungi</taxon>
        <taxon>Dikarya</taxon>
        <taxon>Basidiomycota</taxon>
        <taxon>Agaricomycotina</taxon>
        <taxon>Agaricomycetes</taxon>
        <taxon>Agaricomycetidae</taxon>
        <taxon>Agaricales</taxon>
        <taxon>Marasmiineae</taxon>
        <taxon>Mycenaceae</taxon>
        <taxon>Mycena</taxon>
    </lineage>
</organism>
<proteinExistence type="predicted"/>
<dbReference type="Proteomes" id="UP001221757">
    <property type="component" value="Unassembled WGS sequence"/>
</dbReference>
<dbReference type="EMBL" id="JARKIE010000025">
    <property type="protein sequence ID" value="KAJ7698703.1"/>
    <property type="molecule type" value="Genomic_DNA"/>
</dbReference>
<keyword evidence="1" id="KW-0732">Signal</keyword>
<feature type="chain" id="PRO_5042280051" description="Secreted protein" evidence="1">
    <location>
        <begin position="22"/>
        <end position="106"/>
    </location>
</feature>
<dbReference type="AlphaFoldDB" id="A0AAD7DT40"/>
<comment type="caution">
    <text evidence="2">The sequence shown here is derived from an EMBL/GenBank/DDBJ whole genome shotgun (WGS) entry which is preliminary data.</text>
</comment>
<feature type="signal peptide" evidence="1">
    <location>
        <begin position="1"/>
        <end position="21"/>
    </location>
</feature>
<name>A0AAD7DT40_MYCRO</name>